<reference evidence="3" key="1">
    <citation type="journal article" date="2018" name="Int. J. Biol. Macromol.">
        <title>Characterization of the mitochondrial genomes of three species in the ectomycorrhizal genus Cantharellus and phylogeny of Agaricomycetes.</title>
        <authorList>
            <person name="Li Q."/>
            <person name="Liao M."/>
            <person name="Yang M."/>
            <person name="Xiong C."/>
            <person name="Jin X."/>
            <person name="Chen Z."/>
            <person name="Huang W."/>
        </authorList>
    </citation>
    <scope>NUCLEOTIDE SEQUENCE</scope>
    <source>
        <strain evidence="3">S144</strain>
    </source>
</reference>
<feature type="domain" description="Homing endonuclease LAGLIDADG" evidence="2">
    <location>
        <begin position="68"/>
        <end position="162"/>
    </location>
</feature>
<sequence length="162" mass="19193">MSYRKNSCILIVKKLDKLVNLVNLINGYFRTPKIVALHKLILFLNEKLNMTLTLHGIDYSNLNSNAWLAGFWDADGSFYFTWKMGLLKKGWLPTKLEYYMRLSQNSIYAKTNISNFPILNYIASFIRSSIKLRERHRSTYTEKVIELRTENWNSKYNLISYF</sequence>
<dbReference type="InterPro" id="IPR004860">
    <property type="entry name" value="LAGLIDADG_dom"/>
</dbReference>
<dbReference type="Gene3D" id="3.10.28.10">
    <property type="entry name" value="Homing endonucleases"/>
    <property type="match status" value="1"/>
</dbReference>
<dbReference type="EMBL" id="MG602719">
    <property type="protein sequence ID" value="AWA82233.1"/>
    <property type="molecule type" value="Genomic_DNA"/>
</dbReference>
<protein>
    <recommendedName>
        <fullName evidence="2">Homing endonuclease LAGLIDADG domain-containing protein</fullName>
    </recommendedName>
</protein>
<proteinExistence type="predicted"/>
<dbReference type="InterPro" id="IPR051289">
    <property type="entry name" value="LAGLIDADG_Endonuclease"/>
</dbReference>
<organism evidence="3">
    <name type="scientific">Cantharellus lutescens</name>
    <dbReference type="NCBI Taxonomy" id="104198"/>
    <lineage>
        <taxon>Eukaryota</taxon>
        <taxon>Fungi</taxon>
        <taxon>Dikarya</taxon>
        <taxon>Basidiomycota</taxon>
        <taxon>Agaricomycotina</taxon>
        <taxon>Agaricomycetes</taxon>
        <taxon>Cantharellales</taxon>
        <taxon>Hydnaceae</taxon>
        <taxon>Cantharellus</taxon>
    </lineage>
</organism>
<geneLocation type="mitochondrion" evidence="3"/>
<dbReference type="InterPro" id="IPR027434">
    <property type="entry name" value="Homing_endonucl"/>
</dbReference>
<evidence type="ECO:0000256" key="1">
    <source>
        <dbReference type="ARBA" id="ARBA00002670"/>
    </source>
</evidence>
<comment type="function">
    <text evidence="1">Mitochondrial DNA endonuclease involved in intron homing.</text>
</comment>
<name>A0A2S0S4F6_9AGAM</name>
<dbReference type="GO" id="GO:0004519">
    <property type="term" value="F:endonuclease activity"/>
    <property type="evidence" value="ECO:0007669"/>
    <property type="project" value="InterPro"/>
</dbReference>
<dbReference type="GeneID" id="36938759"/>
<dbReference type="Pfam" id="PF00961">
    <property type="entry name" value="LAGLIDADG_1"/>
    <property type="match status" value="1"/>
</dbReference>
<evidence type="ECO:0000313" key="3">
    <source>
        <dbReference type="EMBL" id="AWA82233.1"/>
    </source>
</evidence>
<dbReference type="GO" id="GO:0005739">
    <property type="term" value="C:mitochondrion"/>
    <property type="evidence" value="ECO:0007669"/>
    <property type="project" value="UniProtKB-ARBA"/>
</dbReference>
<dbReference type="RefSeq" id="YP_009486108.1">
    <property type="nucleotide sequence ID" value="NC_037757.1"/>
</dbReference>
<dbReference type="PANTHER" id="PTHR36181:SF3">
    <property type="entry name" value="INTRON-ENCODED DNA ENDONUCLEASE AI5 BETA"/>
    <property type="match status" value="1"/>
</dbReference>
<accession>A0A2S0S4F6</accession>
<dbReference type="PANTHER" id="PTHR36181">
    <property type="entry name" value="INTRON-ENCODED ENDONUCLEASE AI3-RELATED"/>
    <property type="match status" value="1"/>
</dbReference>
<dbReference type="AlphaFoldDB" id="A0A2S0S4F6"/>
<dbReference type="SUPFAM" id="SSF55608">
    <property type="entry name" value="Homing endonucleases"/>
    <property type="match status" value="2"/>
</dbReference>
<evidence type="ECO:0000259" key="2">
    <source>
        <dbReference type="Pfam" id="PF00961"/>
    </source>
</evidence>
<keyword evidence="3" id="KW-0496">Mitochondrion</keyword>
<gene>
    <name evidence="3" type="primary">orf162</name>
</gene>